<dbReference type="AlphaFoldDB" id="A0A2S6HSF9"/>
<dbReference type="RefSeq" id="WP_185140358.1">
    <property type="nucleotide sequence ID" value="NZ_PTJA01000006.1"/>
</dbReference>
<dbReference type="Pfam" id="PF19591">
    <property type="entry name" value="DUF6096"/>
    <property type="match status" value="1"/>
</dbReference>
<sequence length="146" mass="16707">MNYDLDEENVKVEPSVNGEEAMKKKRAPFAYWNVGGKEHKLKLTTSVICQLEDKYKCNLLNILQNSGGMPPLAIMLSITQGAMKTWEHGVKYTDVQEMFDKYCEEGGTQLSFMTDVLMPIYSVSGFFSEDQQTEMDRKLEEVKDVM</sequence>
<evidence type="ECO:0000313" key="2">
    <source>
        <dbReference type="Proteomes" id="UP000237749"/>
    </source>
</evidence>
<dbReference type="EMBL" id="PTJA01000006">
    <property type="protein sequence ID" value="PPK80617.1"/>
    <property type="molecule type" value="Genomic_DNA"/>
</dbReference>
<comment type="caution">
    <text evidence="1">The sequence shown here is derived from an EMBL/GenBank/DDBJ whole genome shotgun (WGS) entry which is preliminary data.</text>
</comment>
<dbReference type="InterPro" id="IPR046078">
    <property type="entry name" value="DUF6096"/>
</dbReference>
<dbReference type="Proteomes" id="UP000237749">
    <property type="component" value="Unassembled WGS sequence"/>
</dbReference>
<keyword evidence="2" id="KW-1185">Reference proteome</keyword>
<organism evidence="1 2">
    <name type="scientific">Lacrimispora xylanisolvens</name>
    <dbReference type="NCBI Taxonomy" id="384636"/>
    <lineage>
        <taxon>Bacteria</taxon>
        <taxon>Bacillati</taxon>
        <taxon>Bacillota</taxon>
        <taxon>Clostridia</taxon>
        <taxon>Lachnospirales</taxon>
        <taxon>Lachnospiraceae</taxon>
        <taxon>Lacrimispora</taxon>
    </lineage>
</organism>
<protein>
    <recommendedName>
        <fullName evidence="3">Tail assembly chaperone</fullName>
    </recommendedName>
</protein>
<accession>A0A2S6HSF9</accession>
<reference evidence="1 2" key="1">
    <citation type="submission" date="2018-02" db="EMBL/GenBank/DDBJ databases">
        <title>Genomic Encyclopedia of Archaeal and Bacterial Type Strains, Phase II (KMG-II): from individual species to whole genera.</title>
        <authorList>
            <person name="Goeker M."/>
        </authorList>
    </citation>
    <scope>NUCLEOTIDE SEQUENCE [LARGE SCALE GENOMIC DNA]</scope>
    <source>
        <strain evidence="1 2">DSM 3808</strain>
    </source>
</reference>
<gene>
    <name evidence="1" type="ORF">BXY41_106207</name>
</gene>
<name>A0A2S6HSF9_9FIRM</name>
<proteinExistence type="predicted"/>
<evidence type="ECO:0000313" key="1">
    <source>
        <dbReference type="EMBL" id="PPK80617.1"/>
    </source>
</evidence>
<evidence type="ECO:0008006" key="3">
    <source>
        <dbReference type="Google" id="ProtNLM"/>
    </source>
</evidence>